<gene>
    <name evidence="3" type="primary">LOC103567566</name>
</gene>
<dbReference type="Proteomes" id="UP001652662">
    <property type="component" value="Chromosome 7"/>
</dbReference>
<sequence length="288" mass="30809">MTQLSENISPLLSTGPEEVDRLRPRGRLPRRTGRGDAARRAVRSAATQDEQGPPVAGREARAHDPEPRRPLTPGRSGAPSVGAREAGAQAGRGSRAHAPRLGRAAAPGTEARARAGCACACARRARRGVCTRAGGGRRPGAHAHRGAEAGGVPGSGERCGRPSLLLAGGRRKHQRPRKFPLRLREAECVQGTERSAPRRGVADRRSSVRRSAVAAVRNCRRRPRSPPWFLRPAVAGCAGFCLTVERSWLSEFNGVDANYQESHGRNPGPWGFARSLPSLNIHTLMSSV</sequence>
<feature type="compositionally biased region" description="Basic and acidic residues" evidence="1">
    <location>
        <begin position="58"/>
        <end position="69"/>
    </location>
</feature>
<evidence type="ECO:0000313" key="3">
    <source>
        <dbReference type="RefSeq" id="XP_070484113.1"/>
    </source>
</evidence>
<reference evidence="3" key="1">
    <citation type="submission" date="2025-08" db="UniProtKB">
        <authorList>
            <consortium name="RefSeq"/>
        </authorList>
    </citation>
    <scope>IDENTIFICATION</scope>
    <source>
        <tissue evidence="3">Blood</tissue>
    </source>
</reference>
<protein>
    <submittedName>
        <fullName evidence="3">Uncharacterized protein</fullName>
    </submittedName>
</protein>
<feature type="region of interest" description="Disordered" evidence="1">
    <location>
        <begin position="1"/>
        <end position="109"/>
    </location>
</feature>
<name>A0ABM4Q3U4_EQUPR</name>
<proteinExistence type="predicted"/>
<evidence type="ECO:0000256" key="1">
    <source>
        <dbReference type="SAM" id="MobiDB-lite"/>
    </source>
</evidence>
<organism evidence="2 3">
    <name type="scientific">Equus przewalskii</name>
    <name type="common">Przewalski's horse</name>
    <name type="synonym">Equus caballus przewalskii</name>
    <dbReference type="NCBI Taxonomy" id="9798"/>
    <lineage>
        <taxon>Eukaryota</taxon>
        <taxon>Metazoa</taxon>
        <taxon>Chordata</taxon>
        <taxon>Craniata</taxon>
        <taxon>Vertebrata</taxon>
        <taxon>Euteleostomi</taxon>
        <taxon>Mammalia</taxon>
        <taxon>Eutheria</taxon>
        <taxon>Laurasiatheria</taxon>
        <taxon>Perissodactyla</taxon>
        <taxon>Equidae</taxon>
        <taxon>Equus</taxon>
    </lineage>
</organism>
<accession>A0ABM4Q3U4</accession>
<evidence type="ECO:0000313" key="2">
    <source>
        <dbReference type="Proteomes" id="UP001652662"/>
    </source>
</evidence>
<keyword evidence="2" id="KW-1185">Reference proteome</keyword>
<dbReference type="GeneID" id="103567566"/>
<feature type="compositionally biased region" description="Polar residues" evidence="1">
    <location>
        <begin position="1"/>
        <end position="12"/>
    </location>
</feature>
<feature type="region of interest" description="Disordered" evidence="1">
    <location>
        <begin position="131"/>
        <end position="163"/>
    </location>
</feature>
<dbReference type="RefSeq" id="XP_070484113.1">
    <property type="nucleotide sequence ID" value="XM_070628012.1"/>
</dbReference>
<feature type="compositionally biased region" description="Low complexity" evidence="1">
    <location>
        <begin position="82"/>
        <end position="93"/>
    </location>
</feature>